<dbReference type="GO" id="GO:0003723">
    <property type="term" value="F:RNA binding"/>
    <property type="evidence" value="ECO:0007669"/>
    <property type="project" value="UniProtKB-KW"/>
</dbReference>
<comment type="caution">
    <text evidence="3">The sequence shown here is derived from an EMBL/GenBank/DDBJ whole genome shotgun (WGS) entry which is preliminary data.</text>
</comment>
<dbReference type="Pfam" id="PF04352">
    <property type="entry name" value="ProQ"/>
    <property type="match status" value="1"/>
</dbReference>
<keyword evidence="1" id="KW-0694">RNA-binding</keyword>
<sequence length="77" mass="8801">MREASLAEKKARARKDLSIYLRFQSVEEAVSTLKPWWPGLFDGDTPRLFACGVREALFEDASRRGIPLSHKKIIRAL</sequence>
<feature type="non-terminal residue" evidence="3">
    <location>
        <position position="77"/>
    </location>
</feature>
<evidence type="ECO:0000313" key="3">
    <source>
        <dbReference type="EMBL" id="HAC7582825.1"/>
    </source>
</evidence>
<evidence type="ECO:0000256" key="1">
    <source>
        <dbReference type="ARBA" id="ARBA00022884"/>
    </source>
</evidence>
<reference evidence="3" key="1">
    <citation type="journal article" date="2018" name="Genome Biol.">
        <title>SKESA: strategic k-mer extension for scrupulous assemblies.</title>
        <authorList>
            <person name="Souvorov A."/>
            <person name="Agarwala R."/>
            <person name="Lipman D.J."/>
        </authorList>
    </citation>
    <scope>NUCLEOTIDE SEQUENCE</scope>
    <source>
        <strain evidence="3">SL1_123</strain>
    </source>
</reference>
<dbReference type="EMBL" id="DAAMOZ010000072">
    <property type="protein sequence ID" value="HAC7582825.1"/>
    <property type="molecule type" value="Genomic_DNA"/>
</dbReference>
<name>A0A703PLC4_SALER</name>
<protein>
    <submittedName>
        <fullName evidence="3">Fertility inhibition protein</fullName>
    </submittedName>
</protein>
<feature type="domain" description="ProQ/FinO" evidence="2">
    <location>
        <begin position="24"/>
        <end position="77"/>
    </location>
</feature>
<gene>
    <name evidence="3" type="ORF">G0F27_24310</name>
</gene>
<evidence type="ECO:0000259" key="2">
    <source>
        <dbReference type="Pfam" id="PF04352"/>
    </source>
</evidence>
<dbReference type="InterPro" id="IPR036442">
    <property type="entry name" value="ProQ/FinO_sf"/>
</dbReference>
<organism evidence="3">
    <name type="scientific">Salmonella enterica</name>
    <name type="common">Salmonella choleraesuis</name>
    <dbReference type="NCBI Taxonomy" id="28901"/>
    <lineage>
        <taxon>Bacteria</taxon>
        <taxon>Pseudomonadati</taxon>
        <taxon>Pseudomonadota</taxon>
        <taxon>Gammaproteobacteria</taxon>
        <taxon>Enterobacterales</taxon>
        <taxon>Enterobacteriaceae</taxon>
        <taxon>Salmonella</taxon>
    </lineage>
</organism>
<dbReference type="InterPro" id="IPR016103">
    <property type="entry name" value="ProQ/FinO"/>
</dbReference>
<accession>A0A703PLC4</accession>
<dbReference type="Gene3D" id="1.10.1710.10">
    <property type="entry name" value="ProQ/FinO domain"/>
    <property type="match status" value="1"/>
</dbReference>
<dbReference type="SUPFAM" id="SSF48657">
    <property type="entry name" value="FinO-like"/>
    <property type="match status" value="1"/>
</dbReference>
<reference evidence="3" key="2">
    <citation type="submission" date="2018-08" db="EMBL/GenBank/DDBJ databases">
        <authorList>
            <consortium name="NCBI Pathogen Detection Project"/>
        </authorList>
    </citation>
    <scope>NUCLEOTIDE SEQUENCE</scope>
    <source>
        <strain evidence="3">SL1_123</strain>
    </source>
</reference>
<dbReference type="AlphaFoldDB" id="A0A703PLC4"/>
<proteinExistence type="predicted"/>